<dbReference type="AlphaFoldDB" id="A0A427YTV7"/>
<reference evidence="5 6" key="1">
    <citation type="submission" date="2018-11" db="EMBL/GenBank/DDBJ databases">
        <title>Genome sequence of Saitozyma podzolica DSM 27192.</title>
        <authorList>
            <person name="Aliyu H."/>
            <person name="Gorte O."/>
            <person name="Ochsenreither K."/>
        </authorList>
    </citation>
    <scope>NUCLEOTIDE SEQUENCE [LARGE SCALE GENOMIC DNA]</scope>
    <source>
        <strain evidence="5 6">DSM 27192</strain>
    </source>
</reference>
<evidence type="ECO:0000256" key="1">
    <source>
        <dbReference type="ARBA" id="ARBA00007905"/>
    </source>
</evidence>
<evidence type="ECO:0000256" key="3">
    <source>
        <dbReference type="ARBA" id="ARBA00023002"/>
    </source>
</evidence>
<dbReference type="GO" id="GO:0016616">
    <property type="term" value="F:oxidoreductase activity, acting on the CH-OH group of donors, NAD or NADP as acceptor"/>
    <property type="evidence" value="ECO:0007669"/>
    <property type="project" value="UniProtKB-ARBA"/>
</dbReference>
<name>A0A427YTV7_9TREE</name>
<comment type="caution">
    <text evidence="5">The sequence shown here is derived from an EMBL/GenBank/DDBJ whole genome shotgun (WGS) entry which is preliminary data.</text>
</comment>
<dbReference type="PRINTS" id="PR00069">
    <property type="entry name" value="ALDKETRDTASE"/>
</dbReference>
<keyword evidence="3" id="KW-0560">Oxidoreductase</keyword>
<sequence length="374" mass="41898">MTTPHRAINPPPRLPTSDWRMSFRSPLLTSIPHHRQARPAIRSLLSTARLLSSSQLHTPKMSVPNVKLNDGTSMPIIGFGTGTAHFGRECSDMVLEALKNGYRYLDTAQQYRNAGSVGEAIKRWGGKREDVYILTKFGADGAKPEDIEPRKVLQDQLKLLGVDYVDLCESPLIRFPARPEELVLTSRGDLVHNPFYTGNLTLAENWKIMEQLKSEGLCKSIGVSNYREEDLLAIKDTWKVPPAVNQIEFNPYNFHADNMLRLLKLCKDHDIKIECYGPLNSLFRSTNGPVDSVVEEIARQKGATPAQVLIRWAADYTGGVVVTTSRDSGRQKEQLEAVSKVTPLSEQQVQAIAEAGKGRFYRHFQHGVWNPAKP</sequence>
<accession>A0A427YTV7</accession>
<dbReference type="Pfam" id="PF00248">
    <property type="entry name" value="Aldo_ket_red"/>
    <property type="match status" value="1"/>
</dbReference>
<dbReference type="InterPro" id="IPR044494">
    <property type="entry name" value="AKR3C2/3"/>
</dbReference>
<protein>
    <recommendedName>
        <fullName evidence="4">NADP-dependent oxidoreductase domain-containing protein</fullName>
    </recommendedName>
</protein>
<evidence type="ECO:0000313" key="5">
    <source>
        <dbReference type="EMBL" id="RSH94476.1"/>
    </source>
</evidence>
<dbReference type="OrthoDB" id="416253at2759"/>
<evidence type="ECO:0000259" key="4">
    <source>
        <dbReference type="Pfam" id="PF00248"/>
    </source>
</evidence>
<organism evidence="5 6">
    <name type="scientific">Saitozyma podzolica</name>
    <dbReference type="NCBI Taxonomy" id="1890683"/>
    <lineage>
        <taxon>Eukaryota</taxon>
        <taxon>Fungi</taxon>
        <taxon>Dikarya</taxon>
        <taxon>Basidiomycota</taxon>
        <taxon>Agaricomycotina</taxon>
        <taxon>Tremellomycetes</taxon>
        <taxon>Tremellales</taxon>
        <taxon>Trimorphomycetaceae</taxon>
        <taxon>Saitozyma</taxon>
    </lineage>
</organism>
<keyword evidence="6" id="KW-1185">Reference proteome</keyword>
<dbReference type="InterPro" id="IPR036812">
    <property type="entry name" value="NAD(P)_OxRdtase_dom_sf"/>
</dbReference>
<dbReference type="CDD" id="cd19120">
    <property type="entry name" value="AKR_AKR3C2-3"/>
    <property type="match status" value="1"/>
</dbReference>
<feature type="domain" description="NADP-dependent oxidoreductase" evidence="4">
    <location>
        <begin position="82"/>
        <end position="355"/>
    </location>
</feature>
<proteinExistence type="inferred from homology"/>
<dbReference type="SUPFAM" id="SSF51430">
    <property type="entry name" value="NAD(P)-linked oxidoreductase"/>
    <property type="match status" value="1"/>
</dbReference>
<dbReference type="EMBL" id="RSCD01000002">
    <property type="protein sequence ID" value="RSH94476.1"/>
    <property type="molecule type" value="Genomic_DNA"/>
</dbReference>
<dbReference type="InterPro" id="IPR018170">
    <property type="entry name" value="Aldo/ket_reductase_CS"/>
</dbReference>
<comment type="similarity">
    <text evidence="1">Belongs to the aldo/keto reductase family.</text>
</comment>
<dbReference type="PANTHER" id="PTHR43827:SF3">
    <property type="entry name" value="NADP-DEPENDENT OXIDOREDUCTASE DOMAIN-CONTAINING PROTEIN"/>
    <property type="match status" value="1"/>
</dbReference>
<dbReference type="Proteomes" id="UP000279259">
    <property type="component" value="Unassembled WGS sequence"/>
</dbReference>
<dbReference type="PROSITE" id="PS00062">
    <property type="entry name" value="ALDOKETO_REDUCTASE_2"/>
    <property type="match status" value="1"/>
</dbReference>
<dbReference type="PANTHER" id="PTHR43827">
    <property type="entry name" value="2,5-DIKETO-D-GLUCONIC ACID REDUCTASE"/>
    <property type="match status" value="1"/>
</dbReference>
<evidence type="ECO:0000256" key="2">
    <source>
        <dbReference type="ARBA" id="ARBA00022857"/>
    </source>
</evidence>
<dbReference type="GO" id="GO:0016652">
    <property type="term" value="F:oxidoreductase activity, acting on NAD(P)H as acceptor"/>
    <property type="evidence" value="ECO:0007669"/>
    <property type="project" value="InterPro"/>
</dbReference>
<evidence type="ECO:0000313" key="6">
    <source>
        <dbReference type="Proteomes" id="UP000279259"/>
    </source>
</evidence>
<dbReference type="Gene3D" id="3.20.20.100">
    <property type="entry name" value="NADP-dependent oxidoreductase domain"/>
    <property type="match status" value="1"/>
</dbReference>
<gene>
    <name evidence="5" type="ORF">EHS25_004279</name>
</gene>
<dbReference type="STRING" id="1890683.A0A427YTV7"/>
<keyword evidence="2" id="KW-0521">NADP</keyword>
<dbReference type="InterPro" id="IPR020471">
    <property type="entry name" value="AKR"/>
</dbReference>
<dbReference type="InterPro" id="IPR023210">
    <property type="entry name" value="NADP_OxRdtase_dom"/>
</dbReference>